<reference evidence="1 2" key="1">
    <citation type="submission" date="2020-08" db="EMBL/GenBank/DDBJ databases">
        <title>Genomic Encyclopedia of Type Strains, Phase IV (KMG-IV): sequencing the most valuable type-strain genomes for metagenomic binning, comparative biology and taxonomic classification.</title>
        <authorList>
            <person name="Goeker M."/>
        </authorList>
    </citation>
    <scope>NUCLEOTIDE SEQUENCE [LARGE SCALE GENOMIC DNA]</scope>
    <source>
        <strain evidence="1 2">DSM 27568</strain>
    </source>
</reference>
<dbReference type="RefSeq" id="WP_183616648.1">
    <property type="nucleotide sequence ID" value="NZ_JACIDY010000003.1"/>
</dbReference>
<dbReference type="Proteomes" id="UP000561459">
    <property type="component" value="Unassembled WGS sequence"/>
</dbReference>
<keyword evidence="2" id="KW-1185">Reference proteome</keyword>
<evidence type="ECO:0000313" key="1">
    <source>
        <dbReference type="EMBL" id="MBB3939966.1"/>
    </source>
</evidence>
<accession>A0A7W6BXX2</accession>
<dbReference type="AlphaFoldDB" id="A0A7W6BXX2"/>
<proteinExistence type="predicted"/>
<dbReference type="EMBL" id="JACIDY010000003">
    <property type="protein sequence ID" value="MBB3939966.1"/>
    <property type="molecule type" value="Genomic_DNA"/>
</dbReference>
<protein>
    <submittedName>
        <fullName evidence="1">Uncharacterized protein</fullName>
    </submittedName>
</protein>
<sequence length="120" mass="13554">MSGGAAIRPAVSVVTAFSVRFSTPSFGRGGVKIRRFARDPAKISRYRRVLAQRFHMLPKPRQFNIRESSVQRSMADRMHRNSIAPTAAFRNRMVSFDTSAKWAFAKPAGLRVGIRHHDAR</sequence>
<comment type="caution">
    <text evidence="1">The sequence shown here is derived from an EMBL/GenBank/DDBJ whole genome shotgun (WGS) entry which is preliminary data.</text>
</comment>
<evidence type="ECO:0000313" key="2">
    <source>
        <dbReference type="Proteomes" id="UP000561459"/>
    </source>
</evidence>
<gene>
    <name evidence="1" type="ORF">GGR39_001616</name>
</gene>
<name>A0A7W6BXX2_9SPHN</name>
<organism evidence="1 2">
    <name type="scientific">Novosphingobium fluoreni</name>
    <dbReference type="NCBI Taxonomy" id="1391222"/>
    <lineage>
        <taxon>Bacteria</taxon>
        <taxon>Pseudomonadati</taxon>
        <taxon>Pseudomonadota</taxon>
        <taxon>Alphaproteobacteria</taxon>
        <taxon>Sphingomonadales</taxon>
        <taxon>Sphingomonadaceae</taxon>
        <taxon>Novosphingobium</taxon>
    </lineage>
</organism>